<dbReference type="Gene3D" id="6.10.160.10">
    <property type="match status" value="1"/>
</dbReference>
<dbReference type="GO" id="GO:0019843">
    <property type="term" value="F:rRNA binding"/>
    <property type="evidence" value="ECO:0007669"/>
    <property type="project" value="UniProtKB-UniRule"/>
</dbReference>
<accession>A0A2Z6GD24</accession>
<name>A0A2Z6GD24_9PROT</name>
<reference evidence="9 10" key="1">
    <citation type="submission" date="2018-06" db="EMBL/GenBank/DDBJ databases">
        <title>OYT1 Genome Sequencing.</title>
        <authorList>
            <person name="Kato S."/>
            <person name="Itoh T."/>
            <person name="Ohkuma M."/>
        </authorList>
    </citation>
    <scope>NUCLEOTIDE SEQUENCE [LARGE SCALE GENOMIC DNA]</scope>
    <source>
        <strain evidence="9 10">OYT1</strain>
    </source>
</reference>
<gene>
    <name evidence="7" type="primary">rplT</name>
    <name evidence="9" type="ORF">OYT1_ch1683</name>
</gene>
<evidence type="ECO:0000256" key="5">
    <source>
        <dbReference type="ARBA" id="ARBA00023274"/>
    </source>
</evidence>
<dbReference type="KEGG" id="fam:OYT1_ch1683"/>
<dbReference type="STRING" id="1188319.OYT1_00674"/>
<keyword evidence="4 7" id="KW-0689">Ribosomal protein</keyword>
<dbReference type="Pfam" id="PF00453">
    <property type="entry name" value="Ribosomal_L20"/>
    <property type="match status" value="1"/>
</dbReference>
<protein>
    <recommendedName>
        <fullName evidence="6 7">Large ribosomal subunit protein bL20</fullName>
    </recommendedName>
</protein>
<sequence>MARVKRGVTARARHKKVLDLAKGYRGRRKNVYRIAKEAVMKAGQYAYRDRRQRKRQFRTLWIARINAAAREQGMAYSVFMNGLKKAMIDIDRKVLSDLAIFDKAAFAQLVAQAKASLAA</sequence>
<comment type="function">
    <text evidence="7 8">Binds directly to 23S ribosomal RNA and is necessary for the in vitro assembly process of the 50S ribosomal subunit. It is not involved in the protein synthesizing functions of that subunit.</text>
</comment>
<keyword evidence="2 7" id="KW-0699">rRNA-binding</keyword>
<dbReference type="AlphaFoldDB" id="A0A2Z6GD24"/>
<dbReference type="GO" id="GO:1990904">
    <property type="term" value="C:ribonucleoprotein complex"/>
    <property type="evidence" value="ECO:0007669"/>
    <property type="project" value="UniProtKB-KW"/>
</dbReference>
<evidence type="ECO:0000313" key="10">
    <source>
        <dbReference type="Proteomes" id="UP000033070"/>
    </source>
</evidence>
<dbReference type="GO" id="GO:0005840">
    <property type="term" value="C:ribosome"/>
    <property type="evidence" value="ECO:0007669"/>
    <property type="project" value="UniProtKB-KW"/>
</dbReference>
<evidence type="ECO:0000313" key="9">
    <source>
        <dbReference type="EMBL" id="BBE51222.1"/>
    </source>
</evidence>
<keyword evidence="5 7" id="KW-0687">Ribonucleoprotein</keyword>
<dbReference type="EMBL" id="AP018738">
    <property type="protein sequence ID" value="BBE51222.1"/>
    <property type="molecule type" value="Genomic_DNA"/>
</dbReference>
<dbReference type="GO" id="GO:0000027">
    <property type="term" value="P:ribosomal large subunit assembly"/>
    <property type="evidence" value="ECO:0007669"/>
    <property type="project" value="UniProtKB-UniRule"/>
</dbReference>
<dbReference type="NCBIfam" id="TIGR01032">
    <property type="entry name" value="rplT_bact"/>
    <property type="match status" value="1"/>
</dbReference>
<evidence type="ECO:0000256" key="1">
    <source>
        <dbReference type="ARBA" id="ARBA00007698"/>
    </source>
</evidence>
<comment type="similarity">
    <text evidence="1 7 8">Belongs to the bacterial ribosomal protein bL20 family.</text>
</comment>
<evidence type="ECO:0000256" key="3">
    <source>
        <dbReference type="ARBA" id="ARBA00022884"/>
    </source>
</evidence>
<dbReference type="InterPro" id="IPR035566">
    <property type="entry name" value="Ribosomal_protein_bL20_C"/>
</dbReference>
<dbReference type="PANTHER" id="PTHR10986">
    <property type="entry name" value="39S RIBOSOMAL PROTEIN L20"/>
    <property type="match status" value="1"/>
</dbReference>
<dbReference type="InterPro" id="IPR049946">
    <property type="entry name" value="RIBOSOMAL_L20_CS"/>
</dbReference>
<dbReference type="Gene3D" id="1.10.1900.20">
    <property type="entry name" value="Ribosomal protein L20"/>
    <property type="match status" value="1"/>
</dbReference>
<evidence type="ECO:0000256" key="8">
    <source>
        <dbReference type="RuleBase" id="RU000560"/>
    </source>
</evidence>
<dbReference type="OrthoDB" id="9808966at2"/>
<organism evidence="9 10">
    <name type="scientific">Ferriphaselus amnicola</name>
    <dbReference type="NCBI Taxonomy" id="1188319"/>
    <lineage>
        <taxon>Bacteria</taxon>
        <taxon>Pseudomonadati</taxon>
        <taxon>Pseudomonadota</taxon>
        <taxon>Betaproteobacteria</taxon>
        <taxon>Nitrosomonadales</taxon>
        <taxon>Gallionellaceae</taxon>
        <taxon>Ferriphaselus</taxon>
    </lineage>
</organism>
<dbReference type="Proteomes" id="UP000033070">
    <property type="component" value="Chromosome"/>
</dbReference>
<dbReference type="PRINTS" id="PR00062">
    <property type="entry name" value="RIBOSOMALL20"/>
</dbReference>
<dbReference type="GO" id="GO:0006412">
    <property type="term" value="P:translation"/>
    <property type="evidence" value="ECO:0007669"/>
    <property type="project" value="InterPro"/>
</dbReference>
<keyword evidence="10" id="KW-1185">Reference proteome</keyword>
<dbReference type="FunFam" id="1.10.1900.20:FF:000001">
    <property type="entry name" value="50S ribosomal protein L20"/>
    <property type="match status" value="1"/>
</dbReference>
<dbReference type="InterPro" id="IPR005813">
    <property type="entry name" value="Ribosomal_bL20"/>
</dbReference>
<evidence type="ECO:0000256" key="2">
    <source>
        <dbReference type="ARBA" id="ARBA00022730"/>
    </source>
</evidence>
<dbReference type="GO" id="GO:0003735">
    <property type="term" value="F:structural constituent of ribosome"/>
    <property type="evidence" value="ECO:0007669"/>
    <property type="project" value="InterPro"/>
</dbReference>
<keyword evidence="3 7" id="KW-0694">RNA-binding</keyword>
<evidence type="ECO:0000256" key="7">
    <source>
        <dbReference type="HAMAP-Rule" id="MF_00382"/>
    </source>
</evidence>
<proteinExistence type="inferred from homology"/>
<evidence type="ECO:0000256" key="6">
    <source>
        <dbReference type="ARBA" id="ARBA00035172"/>
    </source>
</evidence>
<dbReference type="SUPFAM" id="SSF74731">
    <property type="entry name" value="Ribosomal protein L20"/>
    <property type="match status" value="1"/>
</dbReference>
<dbReference type="CDD" id="cd07026">
    <property type="entry name" value="Ribosomal_L20"/>
    <property type="match status" value="1"/>
</dbReference>
<dbReference type="HAMAP" id="MF_00382">
    <property type="entry name" value="Ribosomal_bL20"/>
    <property type="match status" value="1"/>
</dbReference>
<dbReference type="RefSeq" id="WP_035384892.1">
    <property type="nucleotide sequence ID" value="NZ_AP018738.1"/>
</dbReference>
<dbReference type="PROSITE" id="PS00937">
    <property type="entry name" value="RIBOSOMAL_L20"/>
    <property type="match status" value="1"/>
</dbReference>
<evidence type="ECO:0000256" key="4">
    <source>
        <dbReference type="ARBA" id="ARBA00022980"/>
    </source>
</evidence>